<evidence type="ECO:0000313" key="2">
    <source>
        <dbReference type="EMBL" id="PFH02176.1"/>
    </source>
</evidence>
<evidence type="ECO:0008006" key="4">
    <source>
        <dbReference type="Google" id="ProtNLM"/>
    </source>
</evidence>
<feature type="transmembrane region" description="Helical" evidence="1">
    <location>
        <begin position="132"/>
        <end position="150"/>
    </location>
</feature>
<dbReference type="InterPro" id="IPR051533">
    <property type="entry name" value="WaaL-like"/>
</dbReference>
<sequence>MLQQSLRIRVSYIGLALILFYAYDFFYSVIEKGVSNEFIAKVITLLILYTFYLIACLKSPQKVYSAGFIIIIVSALLFFFTYWLYPEYRRAMISMPSWNIWKSVFTFSSGIFACLFFQMFDDPNKLRKYLKYSGYFLFIWSAFRIRTAITRGGFLRSMENGLLSTNTYDMALGYRLLFVSLIFAIEFQKEKKIIRYLYATISISAFIAMTIYGSRTAVLSFFVFWILKVLFCHEASTPKKRIVNIIFILVAFFTIYEVITNEAILLYFYNVISRMGASSRILNTLVSGNIALDKGRSIMWSNALQMILEHPIIGNGIYSDRNEFGIYCHQFVLELFLDFGIIIGTIIIIIFAWSTIKILLKCQNQEWKLMFILFFSMIIIRLNFSSSFWSDTNFWACLIIGSKALRETAKLNISCYRLSGRCY</sequence>
<feature type="transmembrane region" description="Helical" evidence="1">
    <location>
        <begin position="100"/>
        <end position="120"/>
    </location>
</feature>
<feature type="transmembrane region" description="Helical" evidence="1">
    <location>
        <begin position="170"/>
        <end position="187"/>
    </location>
</feature>
<accession>A0AB36TFV3</accession>
<evidence type="ECO:0000313" key="3">
    <source>
        <dbReference type="Proteomes" id="UP000223596"/>
    </source>
</evidence>
<feature type="transmembrane region" description="Helical" evidence="1">
    <location>
        <begin position="217"/>
        <end position="233"/>
    </location>
</feature>
<evidence type="ECO:0000256" key="1">
    <source>
        <dbReference type="SAM" id="Phobius"/>
    </source>
</evidence>
<organism evidence="2 3">
    <name type="scientific">Acetivibrio thermocellus AD2</name>
    <dbReference type="NCBI Taxonomy" id="1138384"/>
    <lineage>
        <taxon>Bacteria</taxon>
        <taxon>Bacillati</taxon>
        <taxon>Bacillota</taxon>
        <taxon>Clostridia</taxon>
        <taxon>Eubacteriales</taxon>
        <taxon>Oscillospiraceae</taxon>
        <taxon>Acetivibrio</taxon>
    </lineage>
</organism>
<dbReference type="AlphaFoldDB" id="A0AB36TFV3"/>
<dbReference type="GeneID" id="35804588"/>
<dbReference type="PANTHER" id="PTHR37422:SF13">
    <property type="entry name" value="LIPOPOLYSACCHARIDE BIOSYNTHESIS PROTEIN PA4999-RELATED"/>
    <property type="match status" value="1"/>
</dbReference>
<name>A0AB36TFV3_ACETH</name>
<protein>
    <recommendedName>
        <fullName evidence="4">O-Antigen ligase</fullName>
    </recommendedName>
</protein>
<keyword evidence="1" id="KW-0472">Membrane</keyword>
<feature type="transmembrane region" description="Helical" evidence="1">
    <location>
        <begin position="12"/>
        <end position="30"/>
    </location>
</feature>
<keyword evidence="1" id="KW-0812">Transmembrane</keyword>
<feature type="transmembrane region" description="Helical" evidence="1">
    <location>
        <begin position="339"/>
        <end position="360"/>
    </location>
</feature>
<feature type="transmembrane region" description="Helical" evidence="1">
    <location>
        <begin position="36"/>
        <end position="56"/>
    </location>
</feature>
<dbReference type="RefSeq" id="WP_003520530.1">
    <property type="nucleotide sequence ID" value="NZ_CP013828.1"/>
</dbReference>
<comment type="caution">
    <text evidence="2">The sequence shown here is derived from an EMBL/GenBank/DDBJ whole genome shotgun (WGS) entry which is preliminary data.</text>
</comment>
<feature type="transmembrane region" description="Helical" evidence="1">
    <location>
        <begin position="63"/>
        <end position="85"/>
    </location>
</feature>
<feature type="transmembrane region" description="Helical" evidence="1">
    <location>
        <begin position="194"/>
        <end position="211"/>
    </location>
</feature>
<dbReference type="EMBL" id="PDBW01000001">
    <property type="protein sequence ID" value="PFH02176.1"/>
    <property type="molecule type" value="Genomic_DNA"/>
</dbReference>
<keyword evidence="1" id="KW-1133">Transmembrane helix</keyword>
<feature type="transmembrane region" description="Helical" evidence="1">
    <location>
        <begin position="245"/>
        <end position="269"/>
    </location>
</feature>
<dbReference type="Proteomes" id="UP000223596">
    <property type="component" value="Unassembled WGS sequence"/>
</dbReference>
<proteinExistence type="predicted"/>
<dbReference type="PANTHER" id="PTHR37422">
    <property type="entry name" value="TEICHURONIC ACID BIOSYNTHESIS PROTEIN TUAE"/>
    <property type="match status" value="1"/>
</dbReference>
<reference evidence="2 3" key="1">
    <citation type="submission" date="2017-09" db="EMBL/GenBank/DDBJ databases">
        <title>Evaluation of Pacific Biosciences Sequencing Technology to Finishing C. thermocellum Genome Sequences.</title>
        <authorList>
            <person name="Brown S."/>
        </authorList>
    </citation>
    <scope>NUCLEOTIDE SEQUENCE [LARGE SCALE GENOMIC DNA]</scope>
    <source>
        <strain evidence="2 3">AD2</strain>
    </source>
</reference>
<gene>
    <name evidence="2" type="ORF">M972_11942</name>
</gene>
<feature type="transmembrane region" description="Helical" evidence="1">
    <location>
        <begin position="367"/>
        <end position="384"/>
    </location>
</feature>